<dbReference type="PANTHER" id="PTHR36045:SF2">
    <property type="entry name" value="OS04G0558500 PROTEIN"/>
    <property type="match status" value="1"/>
</dbReference>
<sequence length="156" mass="17421">MANSTRDEDARTRSSDPHDDGDEESELDELEAQVKEMAQKIQRYRSTLPDQLKTTFASVLAARRPEIVAHLDRGSDPGPSGQPSPAQPSDSANRTLFAEEDHENAEKVQLLKDKISSNATAMPVILKRMKECMSKMDKLESCNGIIHPAFKRKRTT</sequence>
<proteinExistence type="predicted"/>
<feature type="compositionally biased region" description="Acidic residues" evidence="1">
    <location>
        <begin position="19"/>
        <end position="31"/>
    </location>
</feature>
<dbReference type="PANTHER" id="PTHR36045">
    <property type="entry name" value="OS04G0558500 PROTEIN"/>
    <property type="match status" value="1"/>
</dbReference>
<comment type="caution">
    <text evidence="2">The sequence shown here is derived from an EMBL/GenBank/DDBJ whole genome shotgun (WGS) entry which is preliminary data.</text>
</comment>
<dbReference type="Proteomes" id="UP001187471">
    <property type="component" value="Unassembled WGS sequence"/>
</dbReference>
<feature type="region of interest" description="Disordered" evidence="1">
    <location>
        <begin position="1"/>
        <end position="35"/>
    </location>
</feature>
<keyword evidence="3" id="KW-1185">Reference proteome</keyword>
<protein>
    <submittedName>
        <fullName evidence="2">Uncharacterized protein</fullName>
    </submittedName>
</protein>
<name>A0AA88UNB8_9ASTE</name>
<gene>
    <name evidence="2" type="ORF">RJ640_028522</name>
</gene>
<evidence type="ECO:0000313" key="2">
    <source>
        <dbReference type="EMBL" id="KAK2991439.1"/>
    </source>
</evidence>
<dbReference type="AlphaFoldDB" id="A0AA88UNB8"/>
<evidence type="ECO:0000313" key="3">
    <source>
        <dbReference type="Proteomes" id="UP001187471"/>
    </source>
</evidence>
<accession>A0AA88UNB8</accession>
<reference evidence="2" key="1">
    <citation type="submission" date="2022-12" db="EMBL/GenBank/DDBJ databases">
        <title>Draft genome assemblies for two species of Escallonia (Escalloniales).</title>
        <authorList>
            <person name="Chanderbali A."/>
            <person name="Dervinis C."/>
            <person name="Anghel I."/>
            <person name="Soltis D."/>
            <person name="Soltis P."/>
            <person name="Zapata F."/>
        </authorList>
    </citation>
    <scope>NUCLEOTIDE SEQUENCE</scope>
    <source>
        <strain evidence="2">UCBG92.1500</strain>
        <tissue evidence="2">Leaf</tissue>
    </source>
</reference>
<feature type="compositionally biased region" description="Basic and acidic residues" evidence="1">
    <location>
        <begin position="1"/>
        <end position="18"/>
    </location>
</feature>
<evidence type="ECO:0000256" key="1">
    <source>
        <dbReference type="SAM" id="MobiDB-lite"/>
    </source>
</evidence>
<feature type="region of interest" description="Disordered" evidence="1">
    <location>
        <begin position="67"/>
        <end position="105"/>
    </location>
</feature>
<organism evidence="2 3">
    <name type="scientific">Escallonia rubra</name>
    <dbReference type="NCBI Taxonomy" id="112253"/>
    <lineage>
        <taxon>Eukaryota</taxon>
        <taxon>Viridiplantae</taxon>
        <taxon>Streptophyta</taxon>
        <taxon>Embryophyta</taxon>
        <taxon>Tracheophyta</taxon>
        <taxon>Spermatophyta</taxon>
        <taxon>Magnoliopsida</taxon>
        <taxon>eudicotyledons</taxon>
        <taxon>Gunneridae</taxon>
        <taxon>Pentapetalae</taxon>
        <taxon>asterids</taxon>
        <taxon>campanulids</taxon>
        <taxon>Escalloniales</taxon>
        <taxon>Escalloniaceae</taxon>
        <taxon>Escallonia</taxon>
    </lineage>
</organism>
<dbReference type="EMBL" id="JAVXUO010000520">
    <property type="protein sequence ID" value="KAK2991439.1"/>
    <property type="molecule type" value="Genomic_DNA"/>
</dbReference>